<proteinExistence type="predicted"/>
<dbReference type="InterPro" id="IPR012867">
    <property type="entry name" value="DUF1648"/>
</dbReference>
<evidence type="ECO:0000259" key="2">
    <source>
        <dbReference type="Pfam" id="PF07853"/>
    </source>
</evidence>
<feature type="domain" description="DUF1648" evidence="2">
    <location>
        <begin position="13"/>
        <end position="55"/>
    </location>
</feature>
<name>A0A6I3IYS5_9ACTN</name>
<comment type="caution">
    <text evidence="3">The sequence shown here is derived from an EMBL/GenBank/DDBJ whole genome shotgun (WGS) entry which is preliminary data.</text>
</comment>
<keyword evidence="4" id="KW-1185">Reference proteome</keyword>
<keyword evidence="1" id="KW-0472">Membrane</keyword>
<protein>
    <submittedName>
        <fullName evidence="3">DUF1648 domain-containing protein</fullName>
    </submittedName>
</protein>
<feature type="transmembrane region" description="Helical" evidence="1">
    <location>
        <begin position="105"/>
        <end position="127"/>
    </location>
</feature>
<gene>
    <name evidence="3" type="ORF">GGQ22_01930</name>
</gene>
<dbReference type="Proteomes" id="UP000433406">
    <property type="component" value="Unassembled WGS sequence"/>
</dbReference>
<accession>A0A6I3IYS5</accession>
<sequence>MVTARLSFLLSLSCFAVALVAAALLLPDEVPLHFSGSGEPDRWGTRSEALLTMGLVGALLAVVLGASAALADRVPITLLNVPHKDWWTATPERERRMRAMMRADLHVIGAATVLFLTLLVVVTTTAARSEDPALGPVFFLGLACFLVFVVAWTVWSTRTRYRRRDDA</sequence>
<feature type="transmembrane region" description="Helical" evidence="1">
    <location>
        <begin position="51"/>
        <end position="71"/>
    </location>
</feature>
<dbReference type="Pfam" id="PF07853">
    <property type="entry name" value="DUF1648"/>
    <property type="match status" value="1"/>
</dbReference>
<dbReference type="EMBL" id="WLCI01000002">
    <property type="protein sequence ID" value="MTB93831.1"/>
    <property type="molecule type" value="Genomic_DNA"/>
</dbReference>
<reference evidence="3 4" key="1">
    <citation type="submission" date="2019-10" db="EMBL/GenBank/DDBJ databases">
        <title>Nocardioides novel species isolated from the excrement of Marmot.</title>
        <authorList>
            <person name="Zhang G."/>
        </authorList>
    </citation>
    <scope>NUCLEOTIDE SEQUENCE [LARGE SCALE GENOMIC DNA]</scope>
    <source>
        <strain evidence="4">zg-579</strain>
    </source>
</reference>
<evidence type="ECO:0000256" key="1">
    <source>
        <dbReference type="SAM" id="Phobius"/>
    </source>
</evidence>
<evidence type="ECO:0000313" key="4">
    <source>
        <dbReference type="Proteomes" id="UP000433406"/>
    </source>
</evidence>
<keyword evidence="1" id="KW-0812">Transmembrane</keyword>
<feature type="transmembrane region" description="Helical" evidence="1">
    <location>
        <begin position="133"/>
        <end position="155"/>
    </location>
</feature>
<dbReference type="AlphaFoldDB" id="A0A6I3IYS5"/>
<keyword evidence="1" id="KW-1133">Transmembrane helix</keyword>
<evidence type="ECO:0000313" key="3">
    <source>
        <dbReference type="EMBL" id="MTB93831.1"/>
    </source>
</evidence>
<organism evidence="3 4">
    <name type="scientific">Nocardioides marmotae</name>
    <dbReference type="NCBI Taxonomy" id="2663857"/>
    <lineage>
        <taxon>Bacteria</taxon>
        <taxon>Bacillati</taxon>
        <taxon>Actinomycetota</taxon>
        <taxon>Actinomycetes</taxon>
        <taxon>Propionibacteriales</taxon>
        <taxon>Nocardioidaceae</taxon>
        <taxon>Nocardioides</taxon>
    </lineage>
</organism>